<accession>A0A0F9G1Y3</accession>
<name>A0A0F9G1Y3_9ZZZZ</name>
<protein>
    <submittedName>
        <fullName evidence="1">Uncharacterized protein</fullName>
    </submittedName>
</protein>
<organism evidence="1">
    <name type="scientific">marine sediment metagenome</name>
    <dbReference type="NCBI Taxonomy" id="412755"/>
    <lineage>
        <taxon>unclassified sequences</taxon>
        <taxon>metagenomes</taxon>
        <taxon>ecological metagenomes</taxon>
    </lineage>
</organism>
<dbReference type="AlphaFoldDB" id="A0A0F9G1Y3"/>
<reference evidence="1" key="1">
    <citation type="journal article" date="2015" name="Nature">
        <title>Complex archaea that bridge the gap between prokaryotes and eukaryotes.</title>
        <authorList>
            <person name="Spang A."/>
            <person name="Saw J.H."/>
            <person name="Jorgensen S.L."/>
            <person name="Zaremba-Niedzwiedzka K."/>
            <person name="Martijn J."/>
            <person name="Lind A.E."/>
            <person name="van Eijk R."/>
            <person name="Schleper C."/>
            <person name="Guy L."/>
            <person name="Ettema T.J."/>
        </authorList>
    </citation>
    <scope>NUCLEOTIDE SEQUENCE</scope>
</reference>
<comment type="caution">
    <text evidence="1">The sequence shown here is derived from an EMBL/GenBank/DDBJ whole genome shotgun (WGS) entry which is preliminary data.</text>
</comment>
<sequence length="79" mass="8897">MKNTGIKVTKEHFEKLKVVASRGWSLGEPIMVFSVGEGLRKNRATWDARKICHQLALDYGLPEIPGYYGVDNDGEFVQT</sequence>
<proteinExistence type="predicted"/>
<dbReference type="EMBL" id="LAZR01019400">
    <property type="protein sequence ID" value="KKL92673.1"/>
    <property type="molecule type" value="Genomic_DNA"/>
</dbReference>
<gene>
    <name evidence="1" type="ORF">LCGC14_1882290</name>
</gene>
<evidence type="ECO:0000313" key="1">
    <source>
        <dbReference type="EMBL" id="KKL92673.1"/>
    </source>
</evidence>